<evidence type="ECO:0000313" key="7">
    <source>
        <dbReference type="Proteomes" id="UP000515145"/>
    </source>
</evidence>
<dbReference type="Gene3D" id="3.90.1720.10">
    <property type="entry name" value="endopeptidase domain like (from Nostoc punctiforme)"/>
    <property type="match status" value="1"/>
</dbReference>
<organism evidence="7 8">
    <name type="scientific">Parambassis ranga</name>
    <name type="common">Indian glassy fish</name>
    <dbReference type="NCBI Taxonomy" id="210632"/>
    <lineage>
        <taxon>Eukaryota</taxon>
        <taxon>Metazoa</taxon>
        <taxon>Chordata</taxon>
        <taxon>Craniata</taxon>
        <taxon>Vertebrata</taxon>
        <taxon>Euteleostomi</taxon>
        <taxon>Actinopterygii</taxon>
        <taxon>Neopterygii</taxon>
        <taxon>Teleostei</taxon>
        <taxon>Neoteleostei</taxon>
        <taxon>Acanthomorphata</taxon>
        <taxon>Ovalentaria</taxon>
        <taxon>Ambassidae</taxon>
        <taxon>Parambassis</taxon>
    </lineage>
</organism>
<gene>
    <name evidence="8" type="primary">LOC114442885</name>
</gene>
<dbReference type="PANTHER" id="PTHR13943:SF31">
    <property type="entry name" value="PHOSPHOLIPASE A AND ACYLTRANSFERASE 3"/>
    <property type="match status" value="1"/>
</dbReference>
<dbReference type="GO" id="GO:0016410">
    <property type="term" value="F:N-acyltransferase activity"/>
    <property type="evidence" value="ECO:0007669"/>
    <property type="project" value="TreeGrafter"/>
</dbReference>
<evidence type="ECO:0000256" key="5">
    <source>
        <dbReference type="SAM" id="Phobius"/>
    </source>
</evidence>
<dbReference type="RefSeq" id="XP_028272529.1">
    <property type="nucleotide sequence ID" value="XM_028416728.1"/>
</dbReference>
<evidence type="ECO:0000259" key="6">
    <source>
        <dbReference type="PROSITE" id="PS51934"/>
    </source>
</evidence>
<reference evidence="8" key="1">
    <citation type="submission" date="2025-08" db="UniProtKB">
        <authorList>
            <consortium name="RefSeq"/>
        </authorList>
    </citation>
    <scope>IDENTIFICATION</scope>
</reference>
<dbReference type="Proteomes" id="UP000515145">
    <property type="component" value="Chromosome 10"/>
</dbReference>
<dbReference type="PANTHER" id="PTHR13943">
    <property type="entry name" value="HRAS-LIKE SUPPRESSOR - RELATED"/>
    <property type="match status" value="1"/>
</dbReference>
<dbReference type="GO" id="GO:0005737">
    <property type="term" value="C:cytoplasm"/>
    <property type="evidence" value="ECO:0007669"/>
    <property type="project" value="TreeGrafter"/>
</dbReference>
<dbReference type="GO" id="GO:0004623">
    <property type="term" value="F:phospholipase A2 activity"/>
    <property type="evidence" value="ECO:0007669"/>
    <property type="project" value="TreeGrafter"/>
</dbReference>
<dbReference type="OrthoDB" id="421951at2759"/>
<dbReference type="GeneID" id="114442885"/>
<sequence>MDHEEKSVKLKPGDLIEIDRGIYQHWAVYVGDGFVVHLASTSEGPGAGSMSVFTDRAMVKKEKLTDVLGNDKCRINNSLDEKYHPHPAQVIVKEACGWVGRVLPYSITGQNCEHFVNELRYGKAESRQVQQAGQVLLSVVLVTAFVGVAALLLGSLGGNEENRNKK</sequence>
<dbReference type="GO" id="GO:0070292">
    <property type="term" value="P:N-acylphosphatidylethanolamine metabolic process"/>
    <property type="evidence" value="ECO:0007669"/>
    <property type="project" value="TreeGrafter"/>
</dbReference>
<evidence type="ECO:0000256" key="4">
    <source>
        <dbReference type="ARBA" id="ARBA00023098"/>
    </source>
</evidence>
<keyword evidence="3" id="KW-0378">Hydrolase</keyword>
<name>A0A6P7J700_9TELE</name>
<evidence type="ECO:0000313" key="8">
    <source>
        <dbReference type="RefSeq" id="XP_028272529.1"/>
    </source>
</evidence>
<protein>
    <submittedName>
        <fullName evidence="8">HRAS-like suppressor 3</fullName>
    </submittedName>
</protein>
<feature type="domain" description="LRAT" evidence="6">
    <location>
        <begin position="15"/>
        <end position="128"/>
    </location>
</feature>
<feature type="transmembrane region" description="Helical" evidence="5">
    <location>
        <begin position="135"/>
        <end position="156"/>
    </location>
</feature>
<dbReference type="InParanoid" id="A0A6P7J700"/>
<keyword evidence="7" id="KW-1185">Reference proteome</keyword>
<dbReference type="AlphaFoldDB" id="A0A6P7J700"/>
<keyword evidence="5" id="KW-1133">Transmembrane helix</keyword>
<keyword evidence="4" id="KW-0443">Lipid metabolism</keyword>
<dbReference type="PROSITE" id="PS51934">
    <property type="entry name" value="LRAT"/>
    <property type="match status" value="1"/>
</dbReference>
<evidence type="ECO:0000256" key="2">
    <source>
        <dbReference type="ARBA" id="ARBA00022679"/>
    </source>
</evidence>
<evidence type="ECO:0000256" key="1">
    <source>
        <dbReference type="ARBA" id="ARBA00007824"/>
    </source>
</evidence>
<dbReference type="GO" id="GO:0008970">
    <property type="term" value="F:phospholipase A1 activity"/>
    <property type="evidence" value="ECO:0007669"/>
    <property type="project" value="TreeGrafter"/>
</dbReference>
<keyword evidence="2" id="KW-0808">Transferase</keyword>
<dbReference type="InterPro" id="IPR007053">
    <property type="entry name" value="LRAT_dom"/>
</dbReference>
<keyword evidence="5" id="KW-0472">Membrane</keyword>
<accession>A0A6P7J700</accession>
<dbReference type="Pfam" id="PF04970">
    <property type="entry name" value="LRAT"/>
    <property type="match status" value="1"/>
</dbReference>
<dbReference type="InterPro" id="IPR051496">
    <property type="entry name" value="H-rev107_PLA/AT"/>
</dbReference>
<evidence type="ECO:0000256" key="3">
    <source>
        <dbReference type="ARBA" id="ARBA00022801"/>
    </source>
</evidence>
<proteinExistence type="inferred from homology"/>
<keyword evidence="5" id="KW-0812">Transmembrane</keyword>
<comment type="similarity">
    <text evidence="1">Belongs to the H-rev107 family.</text>
</comment>